<keyword evidence="2 8" id="KW-0963">Cytoplasm</keyword>
<evidence type="ECO:0000313" key="12">
    <source>
        <dbReference type="Proteomes" id="UP000588051"/>
    </source>
</evidence>
<evidence type="ECO:0000256" key="8">
    <source>
        <dbReference type="HAMAP-Rule" id="MF_00296"/>
    </source>
</evidence>
<feature type="domain" description="AB hydrolase-1" evidence="10">
    <location>
        <begin position="49"/>
        <end position="358"/>
    </location>
</feature>
<dbReference type="GO" id="GO:0008899">
    <property type="term" value="F:homoserine O-succinyltransferase activity"/>
    <property type="evidence" value="ECO:0007669"/>
    <property type="project" value="UniProtKB-UniRule"/>
</dbReference>
<dbReference type="PANTHER" id="PTHR32268:SF11">
    <property type="entry name" value="HOMOSERINE O-ACETYLTRANSFERASE"/>
    <property type="match status" value="1"/>
</dbReference>
<dbReference type="GO" id="GO:0009092">
    <property type="term" value="P:homoserine metabolic process"/>
    <property type="evidence" value="ECO:0007669"/>
    <property type="project" value="TreeGrafter"/>
</dbReference>
<dbReference type="FunFam" id="1.10.1740.110:FF:000001">
    <property type="entry name" value="Homoserine O-acetyltransferase"/>
    <property type="match status" value="1"/>
</dbReference>
<name>A0A850QGF9_9BURK</name>
<dbReference type="Gene3D" id="1.10.1740.110">
    <property type="match status" value="1"/>
</dbReference>
<feature type="site" description="Important for acyl-CoA specificity" evidence="8">
    <location>
        <position position="322"/>
    </location>
</feature>
<organism evidence="11 12">
    <name type="scientific">Undibacterium oligocarboniphilum</name>
    <dbReference type="NCBI Taxonomy" id="666702"/>
    <lineage>
        <taxon>Bacteria</taxon>
        <taxon>Pseudomonadati</taxon>
        <taxon>Pseudomonadota</taxon>
        <taxon>Betaproteobacteria</taxon>
        <taxon>Burkholderiales</taxon>
        <taxon>Oxalobacteraceae</taxon>
        <taxon>Undibacterium</taxon>
    </lineage>
</organism>
<dbReference type="RefSeq" id="WP_176801759.1">
    <property type="nucleotide sequence ID" value="NZ_JABXYJ010000001.1"/>
</dbReference>
<comment type="catalytic activity">
    <reaction evidence="7 8">
        <text>L-homoserine + succinyl-CoA = O-succinyl-L-homoserine + CoA</text>
        <dbReference type="Rhea" id="RHEA:22008"/>
        <dbReference type="ChEBI" id="CHEBI:57287"/>
        <dbReference type="ChEBI" id="CHEBI:57292"/>
        <dbReference type="ChEBI" id="CHEBI:57476"/>
        <dbReference type="ChEBI" id="CHEBI:57661"/>
        <dbReference type="EC" id="2.3.1.46"/>
    </reaction>
</comment>
<dbReference type="EC" id="2.3.1.46" evidence="8"/>
<keyword evidence="12" id="KW-1185">Reference proteome</keyword>
<reference evidence="11 12" key="1">
    <citation type="submission" date="2020-06" db="EMBL/GenBank/DDBJ databases">
        <authorList>
            <person name="Qiu C."/>
            <person name="Liu Z."/>
        </authorList>
    </citation>
    <scope>NUCLEOTIDE SEQUENCE [LARGE SCALE GENOMIC DNA]</scope>
    <source>
        <strain evidence="11 12">EM 1</strain>
    </source>
</reference>
<dbReference type="GO" id="GO:0005737">
    <property type="term" value="C:cytoplasm"/>
    <property type="evidence" value="ECO:0007669"/>
    <property type="project" value="UniProtKB-SubCell"/>
</dbReference>
<dbReference type="InterPro" id="IPR029058">
    <property type="entry name" value="AB_hydrolase_fold"/>
</dbReference>
<dbReference type="SUPFAM" id="SSF53474">
    <property type="entry name" value="alpha/beta-Hydrolases"/>
    <property type="match status" value="1"/>
</dbReference>
<dbReference type="InterPro" id="IPR008220">
    <property type="entry name" value="HAT_MetX-like"/>
</dbReference>
<comment type="function">
    <text evidence="8">Transfers a succinyl group from succinyl-CoA to L-homoserine, forming succinyl-L-homoserine.</text>
</comment>
<dbReference type="HAMAP" id="MF_00296">
    <property type="entry name" value="MetX_acyltransf"/>
    <property type="match status" value="1"/>
</dbReference>
<dbReference type="Proteomes" id="UP000588051">
    <property type="component" value="Unassembled WGS sequence"/>
</dbReference>
<dbReference type="NCBIfam" id="TIGR01392">
    <property type="entry name" value="homoserO_Ac_trn"/>
    <property type="match status" value="1"/>
</dbReference>
<dbReference type="GO" id="GO:0009086">
    <property type="term" value="P:methionine biosynthetic process"/>
    <property type="evidence" value="ECO:0007669"/>
    <property type="project" value="UniProtKB-UniRule"/>
</dbReference>
<evidence type="ECO:0000256" key="6">
    <source>
        <dbReference type="ARBA" id="ARBA00023315"/>
    </source>
</evidence>
<evidence type="ECO:0000256" key="9">
    <source>
        <dbReference type="PIRSR" id="PIRSR000443-1"/>
    </source>
</evidence>
<accession>A0A850QGF9</accession>
<comment type="similarity">
    <text evidence="8">Belongs to the AB hydrolase superfamily. MetX family.</text>
</comment>
<sequence length="383" mass="41700">MSTSAGSVGAVTPQALCFDEPLALQSGASIAGYTLMIETYGTLNSDKSNAVLICHALNASHHVAGYYADQPKNIGWWDNMVGPGKPVDTKRFFVIGINNLGSCFGSTGPMHPNPATGKPYGADFPVVTVEDWVNAQARVADRLGIRQFAAVMGGSLGGMQALAWSILYPDRLQHCVVIASTPKLSAQNIAFNDVARQAILTDPDFHGGDFYAHGVVPRRGLRVARMIGHITYLSDDDMAEKFGRDLKAGDYQFGYGVDFEIESYLRYQGDKFSDYFDANTYLLITKALDYFDPARHTGGDLAAALAHTQASFLLASFTTDWRFSPERSREIVQALISNRRTVSYAEIDAPHGHDAFLLDDARYLNLVAAYFNRIDAGLQGGTA</sequence>
<protein>
    <recommendedName>
        <fullName evidence="8">Homoserine O-succinyltransferase</fullName>
        <shortName evidence="8">HST</shortName>
        <ecNumber evidence="8">2.3.1.46</ecNumber>
    </recommendedName>
    <alternativeName>
        <fullName evidence="8">Homoserine transsuccinylase</fullName>
        <shortName evidence="8">HTS</shortName>
    </alternativeName>
</protein>
<keyword evidence="4 8" id="KW-0808">Transferase</keyword>
<comment type="caution">
    <text evidence="8">Lacks conserved residue(s) required for the propagation of feature annotation.</text>
</comment>
<evidence type="ECO:0000256" key="2">
    <source>
        <dbReference type="ARBA" id="ARBA00022490"/>
    </source>
</evidence>
<evidence type="ECO:0000256" key="3">
    <source>
        <dbReference type="ARBA" id="ARBA00022605"/>
    </source>
</evidence>
<dbReference type="PIRSF" id="PIRSF000443">
    <property type="entry name" value="Homoser_Ac_trans"/>
    <property type="match status" value="1"/>
</dbReference>
<comment type="subcellular location">
    <subcellularLocation>
        <location evidence="8">Cytoplasm</location>
    </subcellularLocation>
</comment>
<feature type="binding site" evidence="8">
    <location>
        <position position="354"/>
    </location>
    <ligand>
        <name>substrate</name>
    </ligand>
</feature>
<evidence type="ECO:0000256" key="4">
    <source>
        <dbReference type="ARBA" id="ARBA00022679"/>
    </source>
</evidence>
<keyword evidence="6 8" id="KW-0012">Acyltransferase</keyword>
<gene>
    <name evidence="8" type="primary">metXS</name>
    <name evidence="11" type="ORF">HV832_01440</name>
</gene>
<feature type="active site" description="Nucleophile" evidence="8 9">
    <location>
        <position position="155"/>
    </location>
</feature>
<dbReference type="Gene3D" id="3.40.50.1820">
    <property type="entry name" value="alpha/beta hydrolase"/>
    <property type="match status" value="1"/>
</dbReference>
<feature type="active site" evidence="8 9">
    <location>
        <position position="353"/>
    </location>
</feature>
<dbReference type="NCBIfam" id="NF001209">
    <property type="entry name" value="PRK00175.1"/>
    <property type="match status" value="1"/>
</dbReference>
<dbReference type="PANTHER" id="PTHR32268">
    <property type="entry name" value="HOMOSERINE O-ACETYLTRANSFERASE"/>
    <property type="match status" value="1"/>
</dbReference>
<comment type="caution">
    <text evidence="11">The sequence shown here is derived from an EMBL/GenBank/DDBJ whole genome shotgun (WGS) entry which is preliminary data.</text>
</comment>
<comment type="subunit">
    <text evidence="1 8">Homodimer.</text>
</comment>
<evidence type="ECO:0000256" key="7">
    <source>
        <dbReference type="ARBA" id="ARBA00051253"/>
    </source>
</evidence>
<feature type="binding site" evidence="8">
    <location>
        <position position="225"/>
    </location>
    <ligand>
        <name>substrate</name>
    </ligand>
</feature>
<evidence type="ECO:0000313" key="11">
    <source>
        <dbReference type="EMBL" id="NVO76495.1"/>
    </source>
</evidence>
<comment type="pathway">
    <text evidence="8">Amino-acid biosynthesis; L-methionine biosynthesis via de novo pathway; O-succinyl-L-homoserine from L-homoserine: step 1/1.</text>
</comment>
<feature type="active site" evidence="8 9">
    <location>
        <position position="320"/>
    </location>
</feature>
<dbReference type="UniPathway" id="UPA00051">
    <property type="reaction ID" value="UER00075"/>
</dbReference>
<evidence type="ECO:0000256" key="1">
    <source>
        <dbReference type="ARBA" id="ARBA00011738"/>
    </source>
</evidence>
<proteinExistence type="inferred from homology"/>
<dbReference type="EMBL" id="JABXYJ010000001">
    <property type="protein sequence ID" value="NVO76495.1"/>
    <property type="molecule type" value="Genomic_DNA"/>
</dbReference>
<evidence type="ECO:0000256" key="5">
    <source>
        <dbReference type="ARBA" id="ARBA00023167"/>
    </source>
</evidence>
<dbReference type="AlphaFoldDB" id="A0A850QGF9"/>
<dbReference type="InterPro" id="IPR000073">
    <property type="entry name" value="AB_hydrolase_1"/>
</dbReference>
<keyword evidence="5 8" id="KW-0486">Methionine biosynthesis</keyword>
<dbReference type="Pfam" id="PF00561">
    <property type="entry name" value="Abhydrolase_1"/>
    <property type="match status" value="1"/>
</dbReference>
<keyword evidence="3 8" id="KW-0028">Amino-acid biosynthesis</keyword>
<dbReference type="GO" id="GO:0004414">
    <property type="term" value="F:homoserine O-acetyltransferase activity"/>
    <property type="evidence" value="ECO:0007669"/>
    <property type="project" value="UniProtKB-ARBA"/>
</dbReference>
<evidence type="ECO:0000259" key="10">
    <source>
        <dbReference type="Pfam" id="PF00561"/>
    </source>
</evidence>